<keyword evidence="3" id="KW-0804">Transcription</keyword>
<dbReference type="PROSITE" id="PS51077">
    <property type="entry name" value="HTH_ICLR"/>
    <property type="match status" value="1"/>
</dbReference>
<dbReference type="PANTHER" id="PTHR30136:SF24">
    <property type="entry name" value="HTH-TYPE TRANSCRIPTIONAL REPRESSOR ALLR"/>
    <property type="match status" value="1"/>
</dbReference>
<dbReference type="SUPFAM" id="SSF55781">
    <property type="entry name" value="GAF domain-like"/>
    <property type="match status" value="1"/>
</dbReference>
<dbReference type="RefSeq" id="WP_126867309.1">
    <property type="nucleotide sequence ID" value="NZ_JAUSTX010000005.1"/>
</dbReference>
<dbReference type="EMBL" id="RYZZ01000053">
    <property type="protein sequence ID" value="RUQ24234.1"/>
    <property type="molecule type" value="Genomic_DNA"/>
</dbReference>
<evidence type="ECO:0000313" key="6">
    <source>
        <dbReference type="EMBL" id="RUQ24234.1"/>
    </source>
</evidence>
<dbReference type="InterPro" id="IPR036390">
    <property type="entry name" value="WH_DNA-bd_sf"/>
</dbReference>
<dbReference type="InterPro" id="IPR029016">
    <property type="entry name" value="GAF-like_dom_sf"/>
</dbReference>
<feature type="domain" description="IclR-ED" evidence="5">
    <location>
        <begin position="81"/>
        <end position="259"/>
    </location>
</feature>
<evidence type="ECO:0000259" key="5">
    <source>
        <dbReference type="PROSITE" id="PS51078"/>
    </source>
</evidence>
<evidence type="ECO:0000256" key="2">
    <source>
        <dbReference type="ARBA" id="ARBA00023125"/>
    </source>
</evidence>
<dbReference type="PROSITE" id="PS51078">
    <property type="entry name" value="ICLR_ED"/>
    <property type="match status" value="1"/>
</dbReference>
<keyword evidence="2" id="KW-0238">DNA-binding</keyword>
<dbReference type="InterPro" id="IPR005471">
    <property type="entry name" value="Tscrpt_reg_IclR_N"/>
</dbReference>
<organism evidence="6 7">
    <name type="scientific">Peribacillus cavernae</name>
    <dbReference type="NCBI Taxonomy" id="1674310"/>
    <lineage>
        <taxon>Bacteria</taxon>
        <taxon>Bacillati</taxon>
        <taxon>Bacillota</taxon>
        <taxon>Bacilli</taxon>
        <taxon>Bacillales</taxon>
        <taxon>Bacillaceae</taxon>
        <taxon>Peribacillus</taxon>
    </lineage>
</organism>
<dbReference type="GO" id="GO:0045892">
    <property type="term" value="P:negative regulation of DNA-templated transcription"/>
    <property type="evidence" value="ECO:0007669"/>
    <property type="project" value="TreeGrafter"/>
</dbReference>
<gene>
    <name evidence="6" type="ORF">ELQ35_21960</name>
</gene>
<keyword evidence="1" id="KW-0805">Transcription regulation</keyword>
<dbReference type="GO" id="GO:0003700">
    <property type="term" value="F:DNA-binding transcription factor activity"/>
    <property type="evidence" value="ECO:0007669"/>
    <property type="project" value="TreeGrafter"/>
</dbReference>
<proteinExistence type="predicted"/>
<keyword evidence="7" id="KW-1185">Reference proteome</keyword>
<dbReference type="Pfam" id="PF09339">
    <property type="entry name" value="HTH_IclR"/>
    <property type="match status" value="1"/>
</dbReference>
<dbReference type="OrthoDB" id="9791752at2"/>
<comment type="caution">
    <text evidence="6">The sequence shown here is derived from an EMBL/GenBank/DDBJ whole genome shotgun (WGS) entry which is preliminary data.</text>
</comment>
<dbReference type="InterPro" id="IPR050707">
    <property type="entry name" value="HTH_MetabolicPath_Reg"/>
</dbReference>
<dbReference type="GO" id="GO:0003677">
    <property type="term" value="F:DNA binding"/>
    <property type="evidence" value="ECO:0007669"/>
    <property type="project" value="UniProtKB-KW"/>
</dbReference>
<dbReference type="SUPFAM" id="SSF46785">
    <property type="entry name" value="Winged helix' DNA-binding domain"/>
    <property type="match status" value="1"/>
</dbReference>
<evidence type="ECO:0000313" key="7">
    <source>
        <dbReference type="Proteomes" id="UP000267430"/>
    </source>
</evidence>
<evidence type="ECO:0000256" key="1">
    <source>
        <dbReference type="ARBA" id="ARBA00023015"/>
    </source>
</evidence>
<evidence type="ECO:0000256" key="3">
    <source>
        <dbReference type="ARBA" id="ARBA00023163"/>
    </source>
</evidence>
<evidence type="ECO:0000259" key="4">
    <source>
        <dbReference type="PROSITE" id="PS51077"/>
    </source>
</evidence>
<dbReference type="AlphaFoldDB" id="A0A433H7E6"/>
<dbReference type="PANTHER" id="PTHR30136">
    <property type="entry name" value="HELIX-TURN-HELIX TRANSCRIPTIONAL REGULATOR, ICLR FAMILY"/>
    <property type="match status" value="1"/>
</dbReference>
<accession>A0A433H7E6</accession>
<feature type="domain" description="HTH iclR-type" evidence="4">
    <location>
        <begin position="18"/>
        <end position="80"/>
    </location>
</feature>
<dbReference type="InterPro" id="IPR014757">
    <property type="entry name" value="Tscrpt_reg_IclR_C"/>
</dbReference>
<protein>
    <submittedName>
        <fullName evidence="6">IclR family transcriptional regulator</fullName>
    </submittedName>
</protein>
<dbReference type="Gene3D" id="1.10.10.10">
    <property type="entry name" value="Winged helix-like DNA-binding domain superfamily/Winged helix DNA-binding domain"/>
    <property type="match status" value="1"/>
</dbReference>
<name>A0A433H7E6_9BACI</name>
<dbReference type="Pfam" id="PF01614">
    <property type="entry name" value="IclR_C"/>
    <property type="match status" value="1"/>
</dbReference>
<dbReference type="Proteomes" id="UP000267430">
    <property type="component" value="Unassembled WGS sequence"/>
</dbReference>
<reference evidence="6 7" key="1">
    <citation type="submission" date="2018-12" db="EMBL/GenBank/DDBJ databases">
        <title>Bacillus chawlae sp. nov., Bacillus glennii sp. nov., and Bacillus saganii sp. nov. Isolated from the Vehicle Assembly Building at Kennedy Space Center where the Viking Spacecraft were Assembled.</title>
        <authorList>
            <person name="Seuylemezian A."/>
            <person name="Vaishampayan P."/>
        </authorList>
    </citation>
    <scope>NUCLEOTIDE SEQUENCE [LARGE SCALE GENOMIC DNA]</scope>
    <source>
        <strain evidence="6 7">L5</strain>
    </source>
</reference>
<sequence length="259" mass="29447">MEIEKLTSQDSETKRDTIKHVEKTIELIEYLSLEVSDIGVREASRILDVSKSTMQRILNSLLEKQIVSFNEKTQNYSLDFGVLRLALPFFDKNILKTVSEKFLEELRDEVGETVGLHIHLNDKQIVVHQFESKNELRWSIPVGKSYPMNVGASGKALLAFMDAETFERAKQHFSIETQFSQIGETLIRELEYVREVGFSITREEISVGVMGIAVPIFQNNQVAASLSIYGPVARLGLLNIEELVDRLKEKSQLISEKLS</sequence>
<dbReference type="SMART" id="SM00346">
    <property type="entry name" value="HTH_ICLR"/>
    <property type="match status" value="1"/>
</dbReference>
<dbReference type="Gene3D" id="3.30.450.40">
    <property type="match status" value="1"/>
</dbReference>
<dbReference type="InterPro" id="IPR036388">
    <property type="entry name" value="WH-like_DNA-bd_sf"/>
</dbReference>